<name>A0A0L6ZAJ4_9CLOT</name>
<dbReference type="Gene3D" id="3.10.350.10">
    <property type="entry name" value="LysM domain"/>
    <property type="match status" value="2"/>
</dbReference>
<reference evidence="3" key="1">
    <citation type="submission" date="2015-08" db="EMBL/GenBank/DDBJ databases">
        <title>Genome sequence of the strict anaerobe Clostridium homopropionicum LuHBu1 (DSM 5847T).</title>
        <authorList>
            <person name="Poehlein A."/>
            <person name="Beck M."/>
            <person name="Schiel-Bengelsdorf B."/>
            <person name="Bengelsdorf F.R."/>
            <person name="Daniel R."/>
            <person name="Duerre P."/>
        </authorList>
    </citation>
    <scope>NUCLEOTIDE SEQUENCE [LARGE SCALE GENOMIC DNA]</scope>
    <source>
        <strain evidence="3">DSM 5847</strain>
    </source>
</reference>
<dbReference type="InterPro" id="IPR016024">
    <property type="entry name" value="ARM-type_fold"/>
</dbReference>
<keyword evidence="3" id="KW-1185">Reference proteome</keyword>
<dbReference type="InterPro" id="IPR018392">
    <property type="entry name" value="LysM"/>
</dbReference>
<comment type="caution">
    <text evidence="2">The sequence shown here is derived from an EMBL/GenBank/DDBJ whole genome shotgun (WGS) entry which is preliminary data.</text>
</comment>
<dbReference type="PANTHER" id="PTHR33734">
    <property type="entry name" value="LYSM DOMAIN-CONTAINING GPI-ANCHORED PROTEIN 2"/>
    <property type="match status" value="1"/>
</dbReference>
<organism evidence="2 3">
    <name type="scientific">Clostridium homopropionicum DSM 5847</name>
    <dbReference type="NCBI Taxonomy" id="1121318"/>
    <lineage>
        <taxon>Bacteria</taxon>
        <taxon>Bacillati</taxon>
        <taxon>Bacillota</taxon>
        <taxon>Clostridia</taxon>
        <taxon>Eubacteriales</taxon>
        <taxon>Clostridiaceae</taxon>
        <taxon>Clostridium</taxon>
    </lineage>
</organism>
<dbReference type="CDD" id="cd00118">
    <property type="entry name" value="LysM"/>
    <property type="match status" value="2"/>
</dbReference>
<dbReference type="SUPFAM" id="SSF54106">
    <property type="entry name" value="LysM domain"/>
    <property type="match status" value="2"/>
</dbReference>
<dbReference type="SMART" id="SM00257">
    <property type="entry name" value="LysM"/>
    <property type="match status" value="2"/>
</dbReference>
<dbReference type="RefSeq" id="WP_052221425.1">
    <property type="nucleotide sequence ID" value="NZ_LHUR01000022.1"/>
</dbReference>
<dbReference type="PROSITE" id="PS51782">
    <property type="entry name" value="LYSM"/>
    <property type="match status" value="2"/>
</dbReference>
<dbReference type="PATRIC" id="fig|1121318.3.peg.1903"/>
<evidence type="ECO:0000313" key="2">
    <source>
        <dbReference type="EMBL" id="KOA19798.1"/>
    </source>
</evidence>
<proteinExistence type="predicted"/>
<gene>
    <name evidence="2" type="primary">yaaH_2</name>
    <name evidence="2" type="ORF">CLHOM_18870</name>
</gene>
<dbReference type="Proteomes" id="UP000037043">
    <property type="component" value="Unassembled WGS sequence"/>
</dbReference>
<feature type="domain" description="LysM" evidence="1">
    <location>
        <begin position="59"/>
        <end position="103"/>
    </location>
</feature>
<dbReference type="InterPro" id="IPR036779">
    <property type="entry name" value="LysM_dom_sf"/>
</dbReference>
<dbReference type="STRING" id="36844.SAMN04488501_102106"/>
<evidence type="ECO:0000313" key="3">
    <source>
        <dbReference type="Proteomes" id="UP000037043"/>
    </source>
</evidence>
<dbReference type="PANTHER" id="PTHR33734:SF22">
    <property type="entry name" value="MEMBRANE-BOUND LYTIC MUREIN TRANSGLYCOSYLASE D"/>
    <property type="match status" value="1"/>
</dbReference>
<dbReference type="SUPFAM" id="SSF48371">
    <property type="entry name" value="ARM repeat"/>
    <property type="match status" value="1"/>
</dbReference>
<protein>
    <submittedName>
        <fullName evidence="2">Spore germination protein YaaH</fullName>
    </submittedName>
</protein>
<sequence length="293" mass="32536">MIYFIKKNDTLSKIAARFKTTVKTIINANVICNPGLIFIGQPLIIPDNNIQLPRAGAGPYYIVQPGDTLSCISEQTGISLQTLMDINNIKDPNILYVGKELILTPPTTNDPKELKLTWERSPDENCNVYGFTEHGVYYNGSFEWAAFGGEAIDYLLELLKNPCDIVRRYAVISLGRLALNGKVRKTLNTLVNDESISDMVRLAIRRIDLNAMGLDRIHVNIMDNNLLSEPNLSSASVKLPKGSGVIILKWFIPSPTGEEGPRGGIQIYDYVQFISTGQIGFVPRVGYAEIPYI</sequence>
<feature type="domain" description="LysM" evidence="1">
    <location>
        <begin position="1"/>
        <end position="45"/>
    </location>
</feature>
<dbReference type="EMBL" id="LHUR01000022">
    <property type="protein sequence ID" value="KOA19798.1"/>
    <property type="molecule type" value="Genomic_DNA"/>
</dbReference>
<dbReference type="AlphaFoldDB" id="A0A0L6ZAJ4"/>
<evidence type="ECO:0000259" key="1">
    <source>
        <dbReference type="PROSITE" id="PS51782"/>
    </source>
</evidence>
<dbReference type="GO" id="GO:0008932">
    <property type="term" value="F:lytic endotransglycosylase activity"/>
    <property type="evidence" value="ECO:0007669"/>
    <property type="project" value="TreeGrafter"/>
</dbReference>
<accession>A0A0L6ZAJ4</accession>
<dbReference type="Pfam" id="PF01476">
    <property type="entry name" value="LysM"/>
    <property type="match status" value="2"/>
</dbReference>